<keyword evidence="2" id="KW-1185">Reference proteome</keyword>
<sequence length="247" mass="28156">MGVPQRERGQNRQLPRTLFNWIGFWSSSPSVLYRLVESNIFAKIFATVQPHTLPISGNDKIFDNLLIIINICIDLALPYYLRELGITAAVDKYNHRERIFQKVMLPSSQFLTFLISNRLYIKGETLSSFMMLLSTLLQIGPFHRPILEFVIASPIVMGFSSCLSFVELFDCLWDPLGIINSSLELWRKEGGEVVQSGKLIIKALSAEGFEDTIEQLERSERDGSHGQDIERLCRLISHFKGSNVFVL</sequence>
<dbReference type="Proteomes" id="UP001281761">
    <property type="component" value="Unassembled WGS sequence"/>
</dbReference>
<proteinExistence type="predicted"/>
<name>A0ABQ9X5Z3_9EUKA</name>
<evidence type="ECO:0000313" key="1">
    <source>
        <dbReference type="EMBL" id="KAK2947192.1"/>
    </source>
</evidence>
<dbReference type="EMBL" id="JARBJD010000208">
    <property type="protein sequence ID" value="KAK2947192.1"/>
    <property type="molecule type" value="Genomic_DNA"/>
</dbReference>
<protein>
    <submittedName>
        <fullName evidence="1">Uncharacterized protein</fullName>
    </submittedName>
</protein>
<reference evidence="1 2" key="1">
    <citation type="journal article" date="2022" name="bioRxiv">
        <title>Genomics of Preaxostyla Flagellates Illuminates Evolutionary Transitions and the Path Towards Mitochondrial Loss.</title>
        <authorList>
            <person name="Novak L.V.F."/>
            <person name="Treitli S.C."/>
            <person name="Pyrih J."/>
            <person name="Halakuc P."/>
            <person name="Pipaliya S.V."/>
            <person name="Vacek V."/>
            <person name="Brzon O."/>
            <person name="Soukal P."/>
            <person name="Eme L."/>
            <person name="Dacks J.B."/>
            <person name="Karnkowska A."/>
            <person name="Elias M."/>
            <person name="Hampl V."/>
        </authorList>
    </citation>
    <scope>NUCLEOTIDE SEQUENCE [LARGE SCALE GENOMIC DNA]</scope>
    <source>
        <strain evidence="1">NAU3</strain>
        <tissue evidence="1">Gut</tissue>
    </source>
</reference>
<evidence type="ECO:0000313" key="2">
    <source>
        <dbReference type="Proteomes" id="UP001281761"/>
    </source>
</evidence>
<comment type="caution">
    <text evidence="1">The sequence shown here is derived from an EMBL/GenBank/DDBJ whole genome shotgun (WGS) entry which is preliminary data.</text>
</comment>
<accession>A0ABQ9X5Z3</accession>
<gene>
    <name evidence="1" type="ORF">BLNAU_17897</name>
</gene>
<organism evidence="1 2">
    <name type="scientific">Blattamonas nauphoetae</name>
    <dbReference type="NCBI Taxonomy" id="2049346"/>
    <lineage>
        <taxon>Eukaryota</taxon>
        <taxon>Metamonada</taxon>
        <taxon>Preaxostyla</taxon>
        <taxon>Oxymonadida</taxon>
        <taxon>Blattamonas</taxon>
    </lineage>
</organism>